<dbReference type="InterPro" id="IPR010379">
    <property type="entry name" value="EzrA"/>
</dbReference>
<dbReference type="GO" id="GO:0005940">
    <property type="term" value="C:septin ring"/>
    <property type="evidence" value="ECO:0007669"/>
    <property type="project" value="InterPro"/>
</dbReference>
<dbReference type="EMBL" id="SCWA01000003">
    <property type="protein sequence ID" value="TDL98590.1"/>
    <property type="molecule type" value="Genomic_DNA"/>
</dbReference>
<keyword evidence="11" id="KW-1185">Reference proteome</keyword>
<reference evidence="10 11" key="1">
    <citation type="submission" date="2019-01" db="EMBL/GenBank/DDBJ databases">
        <title>Draft genome sequences of the type strains of six Macrococcus species.</title>
        <authorList>
            <person name="Mazhar S."/>
            <person name="Altermann E."/>
            <person name="Hill C."/>
            <person name="Mcauliffe O."/>
        </authorList>
    </citation>
    <scope>NUCLEOTIDE SEQUENCE [LARGE SCALE GENOMIC DNA]</scope>
    <source>
        <strain evidence="10 11">CCM4811</strain>
    </source>
</reference>
<comment type="function">
    <text evidence="8">Negative regulator of FtsZ ring formation; modulates the frequency and position of FtsZ ring formation. Inhibits FtsZ ring formation at polar sites. Interacts either with FtsZ or with one of its binding partners to promote depolymerization.</text>
</comment>
<keyword evidence="4 8" id="KW-0175">Coiled coil</keyword>
<dbReference type="HAMAP" id="MF_00728">
    <property type="entry name" value="EzrA"/>
    <property type="match status" value="1"/>
</dbReference>
<feature type="topological domain" description="Cytoplasmic" evidence="8">
    <location>
        <begin position="24"/>
        <end position="565"/>
    </location>
</feature>
<keyword evidence="6 8" id="KW-0717">Septation</keyword>
<protein>
    <recommendedName>
        <fullName evidence="8">Septation ring formation regulator EzrA</fullName>
    </recommendedName>
</protein>
<evidence type="ECO:0000256" key="8">
    <source>
        <dbReference type="HAMAP-Rule" id="MF_00728"/>
    </source>
</evidence>
<keyword evidence="7 8" id="KW-0131">Cell cycle</keyword>
<evidence type="ECO:0000256" key="9">
    <source>
        <dbReference type="SAM" id="Phobius"/>
    </source>
</evidence>
<feature type="coiled-coil region" evidence="8">
    <location>
        <begin position="107"/>
        <end position="134"/>
    </location>
</feature>
<comment type="caution">
    <text evidence="10">The sequence shown here is derived from an EMBL/GenBank/DDBJ whole genome shotgun (WGS) entry which is preliminary data.</text>
</comment>
<dbReference type="OrthoDB" id="1654473at2"/>
<evidence type="ECO:0000256" key="1">
    <source>
        <dbReference type="ARBA" id="ARBA00022618"/>
    </source>
</evidence>
<evidence type="ECO:0000256" key="6">
    <source>
        <dbReference type="ARBA" id="ARBA00023210"/>
    </source>
</evidence>
<accession>A0A4R6BFL3</accession>
<evidence type="ECO:0000313" key="10">
    <source>
        <dbReference type="EMBL" id="TDL98590.1"/>
    </source>
</evidence>
<evidence type="ECO:0000313" key="11">
    <source>
        <dbReference type="Proteomes" id="UP000295310"/>
    </source>
</evidence>
<dbReference type="GO" id="GO:0005886">
    <property type="term" value="C:plasma membrane"/>
    <property type="evidence" value="ECO:0007669"/>
    <property type="project" value="UniProtKB-SubCell"/>
</dbReference>
<dbReference type="Pfam" id="PF06160">
    <property type="entry name" value="EzrA"/>
    <property type="match status" value="1"/>
</dbReference>
<organism evidence="10 11">
    <name type="scientific">Macrococcus brunensis</name>
    <dbReference type="NCBI Taxonomy" id="198483"/>
    <lineage>
        <taxon>Bacteria</taxon>
        <taxon>Bacillati</taxon>
        <taxon>Bacillota</taxon>
        <taxon>Bacilli</taxon>
        <taxon>Bacillales</taxon>
        <taxon>Staphylococcaceae</taxon>
        <taxon>Macrococcus</taxon>
    </lineage>
</organism>
<evidence type="ECO:0000256" key="2">
    <source>
        <dbReference type="ARBA" id="ARBA00022692"/>
    </source>
</evidence>
<keyword evidence="3 8" id="KW-1133">Transmembrane helix</keyword>
<keyword evidence="1 8" id="KW-0132">Cell division</keyword>
<keyword evidence="8" id="KW-1003">Cell membrane</keyword>
<feature type="transmembrane region" description="Helical" evidence="9">
    <location>
        <begin position="6"/>
        <end position="23"/>
    </location>
</feature>
<dbReference type="RefSeq" id="WP_133431183.1">
    <property type="nucleotide sequence ID" value="NZ_CP092172.1"/>
</dbReference>
<dbReference type="GO" id="GO:0000921">
    <property type="term" value="P:septin ring assembly"/>
    <property type="evidence" value="ECO:0007669"/>
    <property type="project" value="InterPro"/>
</dbReference>
<name>A0A4R6BFL3_9STAP</name>
<proteinExistence type="inferred from homology"/>
<dbReference type="GO" id="GO:0000917">
    <property type="term" value="P:division septum assembly"/>
    <property type="evidence" value="ECO:0007669"/>
    <property type="project" value="UniProtKB-KW"/>
</dbReference>
<sequence>MIIYMIVLLIVLILIGVGVLFYLRNQKRTAVEKVELRKEEIKALPFQNELVKVKDLQLKGEAKMKFEDWKYSWQNVLKNDLDESELHINEADEALDRFRFKESSERIDESHQTLDSIEQKYQTLSAEIDDYVSRAKEDRIKYEECRTIYREAKRDVLANRHQYGEAARPLEENIERFLPALTEYEQLTSEGNYESAHFKITEVHDQMTRLKSDMEEIPLLIRDVQKELPGQFQEIRYGCRDLKVEGYNLDHVKVDSNLQTLKGKLNLVEPLIARLQLDEAEEIIADINGTLDEMLELVEIEVMAKNNVEKSKELITDELFYAKDMNYTLRTEIEYVRDNYYIDEEDIQKVRQYDNEIQSLIAVYDEILSEMAKSAVRYSEVEDNLTYIKDHVGTINTEQEKLQQHLTALREYEREAQSHTLKIQSRKEDVFRKLMASNLSSIPERFIIMKNEIDIETREAHALFNKRPMHVEHVRDKVQKVLSMMNTFEQEVLTMLQQASYAEALIQYGNRYRKDHADLNKDLIEAERLFSNNRYKRAVEIAETAIERVSPGAPVQIEKRMNEMN</sequence>
<keyword evidence="5 8" id="KW-0472">Membrane</keyword>
<evidence type="ECO:0000256" key="7">
    <source>
        <dbReference type="ARBA" id="ARBA00023306"/>
    </source>
</evidence>
<feature type="coiled-coil region" evidence="8">
    <location>
        <begin position="395"/>
        <end position="429"/>
    </location>
</feature>
<keyword evidence="2 8" id="KW-0812">Transmembrane</keyword>
<dbReference type="Proteomes" id="UP000295310">
    <property type="component" value="Unassembled WGS sequence"/>
</dbReference>
<evidence type="ECO:0000256" key="4">
    <source>
        <dbReference type="ARBA" id="ARBA00023054"/>
    </source>
</evidence>
<evidence type="ECO:0000256" key="3">
    <source>
        <dbReference type="ARBA" id="ARBA00022989"/>
    </source>
</evidence>
<dbReference type="AlphaFoldDB" id="A0A4R6BFL3"/>
<gene>
    <name evidence="8" type="primary">ezrA</name>
    <name evidence="10" type="ORF">ERX27_02100</name>
</gene>
<comment type="similarity">
    <text evidence="8">Belongs to the EzrA family.</text>
</comment>
<feature type="topological domain" description="Extracellular" evidence="8">
    <location>
        <begin position="1"/>
        <end position="4"/>
    </location>
</feature>
<comment type="subcellular location">
    <subcellularLocation>
        <location evidence="8">Cell membrane</location>
        <topology evidence="8">Single-pass membrane protein</topology>
    </subcellularLocation>
    <text evidence="8">Colocalized with FtsZ to the nascent septal site.</text>
</comment>
<evidence type="ECO:0000256" key="5">
    <source>
        <dbReference type="ARBA" id="ARBA00023136"/>
    </source>
</evidence>